<proteinExistence type="predicted"/>
<evidence type="ECO:0000259" key="2">
    <source>
        <dbReference type="Pfam" id="PF02525"/>
    </source>
</evidence>
<dbReference type="GO" id="GO:0010181">
    <property type="term" value="F:FMN binding"/>
    <property type="evidence" value="ECO:0007669"/>
    <property type="project" value="TreeGrafter"/>
</dbReference>
<accession>A0A0A2G7B9</accession>
<dbReference type="PANTHER" id="PTHR47307">
    <property type="entry name" value="GLUTATHIONE-REGULATED POTASSIUM-EFFLUX SYSTEM ANCILLARY PROTEIN KEFG"/>
    <property type="match status" value="1"/>
</dbReference>
<keyword evidence="4" id="KW-1185">Reference proteome</keyword>
<evidence type="ECO:0000313" key="3">
    <source>
        <dbReference type="EMBL" id="KGN98270.1"/>
    </source>
</evidence>
<reference evidence="3 4" key="1">
    <citation type="submission" date="2014-08" db="EMBL/GenBank/DDBJ databases">
        <title>Porphyromonas gingivicanis strain:COT-022_OH1391 Genome sequencing.</title>
        <authorList>
            <person name="Wallis C."/>
            <person name="Deusch O."/>
            <person name="O'Flynn C."/>
            <person name="Davis I."/>
            <person name="Jospin G."/>
            <person name="Darling A.E."/>
            <person name="Coil D.A."/>
            <person name="Alexiev A."/>
            <person name="Horsfall A."/>
            <person name="Kirkwood N."/>
            <person name="Harris S."/>
            <person name="Eisen J.A."/>
        </authorList>
    </citation>
    <scope>NUCLEOTIDE SEQUENCE [LARGE SCALE GENOMIC DNA]</scope>
    <source>
        <strain evidence="4">COT-022 OH1391</strain>
    </source>
</reference>
<dbReference type="eggNOG" id="COG2249">
    <property type="taxonomic scope" value="Bacteria"/>
</dbReference>
<dbReference type="InterPro" id="IPR003680">
    <property type="entry name" value="Flavodoxin_fold"/>
</dbReference>
<dbReference type="EMBL" id="JQZW01000008">
    <property type="protein sequence ID" value="KGN98270.1"/>
    <property type="molecule type" value="Genomic_DNA"/>
</dbReference>
<dbReference type="SUPFAM" id="SSF52218">
    <property type="entry name" value="Flavoproteins"/>
    <property type="match status" value="1"/>
</dbReference>
<name>A0A0A2G7B9_9PORP</name>
<dbReference type="Gene3D" id="3.40.50.360">
    <property type="match status" value="1"/>
</dbReference>
<dbReference type="GO" id="GO:0009055">
    <property type="term" value="F:electron transfer activity"/>
    <property type="evidence" value="ECO:0007669"/>
    <property type="project" value="TreeGrafter"/>
</dbReference>
<dbReference type="PANTHER" id="PTHR47307:SF1">
    <property type="entry name" value="GLUTATHIONE-REGULATED POTASSIUM-EFFLUX SYSTEM ANCILLARY PROTEIN KEFG"/>
    <property type="match status" value="1"/>
</dbReference>
<dbReference type="RefSeq" id="WP_025842262.1">
    <property type="nucleotide sequence ID" value="NZ_JQZW01000008.1"/>
</dbReference>
<feature type="domain" description="Flavodoxin-like fold" evidence="2">
    <location>
        <begin position="3"/>
        <end position="170"/>
    </location>
</feature>
<gene>
    <name evidence="3" type="ORF">HQ36_05080</name>
</gene>
<dbReference type="GO" id="GO:0003955">
    <property type="term" value="F:NAD(P)H dehydrogenase (quinone) activity"/>
    <property type="evidence" value="ECO:0007669"/>
    <property type="project" value="TreeGrafter"/>
</dbReference>
<dbReference type="Proteomes" id="UP000030134">
    <property type="component" value="Unassembled WGS sequence"/>
</dbReference>
<dbReference type="InterPro" id="IPR029039">
    <property type="entry name" value="Flavoprotein-like_sf"/>
</dbReference>
<dbReference type="InterPro" id="IPR046980">
    <property type="entry name" value="KefG/KefF"/>
</dbReference>
<dbReference type="Pfam" id="PF02525">
    <property type="entry name" value="Flavodoxin_2"/>
    <property type="match status" value="1"/>
</dbReference>
<organism evidence="3 4">
    <name type="scientific">Porphyromonas gingivicanis</name>
    <dbReference type="NCBI Taxonomy" id="266762"/>
    <lineage>
        <taxon>Bacteria</taxon>
        <taxon>Pseudomonadati</taxon>
        <taxon>Bacteroidota</taxon>
        <taxon>Bacteroidia</taxon>
        <taxon>Bacteroidales</taxon>
        <taxon>Porphyromonadaceae</taxon>
        <taxon>Porphyromonas</taxon>
    </lineage>
</organism>
<comment type="caution">
    <text evidence="3">The sequence shown here is derived from an EMBL/GenBank/DDBJ whole genome shotgun (WGS) entry which is preliminary data.</text>
</comment>
<keyword evidence="1" id="KW-0560">Oxidoreductase</keyword>
<dbReference type="AlphaFoldDB" id="A0A0A2G7B9"/>
<sequence length="174" mass="19793">MEKKTLVIVVHPSLASSTINKTWAEALRGEVTLHFLYECYPEGTPIDVLAEQAILEQHDRIIFQFPLYWYAAPSLLKEWMDKVFLDGWAYGAGGDKMEGKEIGVAVSCGGKFEQFVEGGIQRHTIESYMHVFDGICGFVRAKYIGVHAFYDTYNPEALKTLPLNCEKYLQFVKQ</sequence>
<dbReference type="OrthoDB" id="652200at2"/>
<protein>
    <submittedName>
        <fullName evidence="3">NADPH dehydrogenase</fullName>
    </submittedName>
</protein>
<evidence type="ECO:0000313" key="4">
    <source>
        <dbReference type="Proteomes" id="UP000030134"/>
    </source>
</evidence>
<dbReference type="STRING" id="266762.HQ36_05080"/>
<evidence type="ECO:0000256" key="1">
    <source>
        <dbReference type="ARBA" id="ARBA00023002"/>
    </source>
</evidence>